<evidence type="ECO:0000313" key="1">
    <source>
        <dbReference type="EMBL" id="KAH6628722.1"/>
    </source>
</evidence>
<gene>
    <name evidence="1" type="ORF">F5144DRAFT_492293</name>
</gene>
<evidence type="ECO:0000313" key="2">
    <source>
        <dbReference type="Proteomes" id="UP000724584"/>
    </source>
</evidence>
<organism evidence="1 2">
    <name type="scientific">Chaetomium tenue</name>
    <dbReference type="NCBI Taxonomy" id="1854479"/>
    <lineage>
        <taxon>Eukaryota</taxon>
        <taxon>Fungi</taxon>
        <taxon>Dikarya</taxon>
        <taxon>Ascomycota</taxon>
        <taxon>Pezizomycotina</taxon>
        <taxon>Sordariomycetes</taxon>
        <taxon>Sordariomycetidae</taxon>
        <taxon>Sordariales</taxon>
        <taxon>Chaetomiaceae</taxon>
        <taxon>Chaetomium</taxon>
    </lineage>
</organism>
<dbReference type="EMBL" id="JAGIZQ010000005">
    <property type="protein sequence ID" value="KAH6628722.1"/>
    <property type="molecule type" value="Genomic_DNA"/>
</dbReference>
<comment type="caution">
    <text evidence="1">The sequence shown here is derived from an EMBL/GenBank/DDBJ whole genome shotgun (WGS) entry which is preliminary data.</text>
</comment>
<name>A0ACB7P470_9PEZI</name>
<proteinExistence type="predicted"/>
<reference evidence="1 2" key="1">
    <citation type="journal article" date="2021" name="Nat. Commun.">
        <title>Genetic determinants of endophytism in the Arabidopsis root mycobiome.</title>
        <authorList>
            <person name="Mesny F."/>
            <person name="Miyauchi S."/>
            <person name="Thiergart T."/>
            <person name="Pickel B."/>
            <person name="Atanasova L."/>
            <person name="Karlsson M."/>
            <person name="Huettel B."/>
            <person name="Barry K.W."/>
            <person name="Haridas S."/>
            <person name="Chen C."/>
            <person name="Bauer D."/>
            <person name="Andreopoulos W."/>
            <person name="Pangilinan J."/>
            <person name="LaButti K."/>
            <person name="Riley R."/>
            <person name="Lipzen A."/>
            <person name="Clum A."/>
            <person name="Drula E."/>
            <person name="Henrissat B."/>
            <person name="Kohler A."/>
            <person name="Grigoriev I.V."/>
            <person name="Martin F.M."/>
            <person name="Hacquard S."/>
        </authorList>
    </citation>
    <scope>NUCLEOTIDE SEQUENCE [LARGE SCALE GENOMIC DNA]</scope>
    <source>
        <strain evidence="1 2">MPI-SDFR-AT-0079</strain>
    </source>
</reference>
<accession>A0ACB7P470</accession>
<protein>
    <submittedName>
        <fullName evidence="1">Uncharacterized protein</fullName>
    </submittedName>
</protein>
<sequence>MGQTYEQPPTCLPCTSQLAYPAPHLPPTNPHPHQEATQAPYSFDQAVPTKAALPTPCGSRSMVPSHDEDPRPRPLPVHNSESENLREALNEPDPFSLPPVLAPSTPSTLEDRFSTNDAPRSPATNANAEAFRPGWARGEAVFRDEPTFNSVPQPRRPSYTHRFVASSAPPDVPLPSPLTAANLSRSAPVYPTQWTPNGVRDQDNDMNRQRPGGIAYRSVRSSPGLGVVDSTESPAEPSWAPTPLQSVGRPRALEPLANGNANTGTGVSITDQNTNNGYTTNIISPIPTYPSTTRATPPPVYSHTTRDAPPTYPTASSDRPPAYTPVYYGDEGDIEDIHDNRLRRKLNRLLFRSAVTTLATLYPSFPPPIYDLEDEDSEADTDGDGDDHDGNDDFQPIPSAVTTPPLRRQVEHGHIPIVATLPLRSLPPPQQQGITVNNAISSSFSLEIPPFYEEDTDDEEDNDEYDDDDDSDWSTSSSVSSLAAARIFSPRAGSPPPVSAFDFSDDDYDDIDDDDDDGDDDDDDDDNDDEVGPSIDDEADQIDFELELTNFFPSEWDWEELLRELADF</sequence>
<keyword evidence="2" id="KW-1185">Reference proteome</keyword>
<dbReference type="Proteomes" id="UP000724584">
    <property type="component" value="Unassembled WGS sequence"/>
</dbReference>